<comment type="caution">
    <text evidence="1">The sequence shown here is derived from an EMBL/GenBank/DDBJ whole genome shotgun (WGS) entry which is preliminary data.</text>
</comment>
<protein>
    <submittedName>
        <fullName evidence="1">Uncharacterized protein</fullName>
    </submittedName>
</protein>
<evidence type="ECO:0000313" key="1">
    <source>
        <dbReference type="EMBL" id="KAK7610680.1"/>
    </source>
</evidence>
<keyword evidence="2" id="KW-1185">Reference proteome</keyword>
<sequence length="200" mass="22243">MGRVICSTRGISSKMQTQARLTSKSIRTCDAGPPFDVRIPHSSLLISLLCAGGYASDKHAFLPLLYGWIGRWMDLLGTRLTVCCCHMLFRSSETCTIFPTLCYECGELLRDSDGGRHCRDTALIIIIVHRRLCNEAQSSSLSIRINKPKSELQVCFSFVAIFPPQFGIPLAVSHPPQEEAVPPMKEVFFFLLPHADRTGV</sequence>
<evidence type="ECO:0000313" key="2">
    <source>
        <dbReference type="Proteomes" id="UP001367316"/>
    </source>
</evidence>
<dbReference type="Proteomes" id="UP001367316">
    <property type="component" value="Unassembled WGS sequence"/>
</dbReference>
<gene>
    <name evidence="1" type="ORF">JOL62DRAFT_109373</name>
</gene>
<proteinExistence type="predicted"/>
<accession>A0ABR1N644</accession>
<organism evidence="1 2">
    <name type="scientific">Phyllosticta paracitricarpa</name>
    <dbReference type="NCBI Taxonomy" id="2016321"/>
    <lineage>
        <taxon>Eukaryota</taxon>
        <taxon>Fungi</taxon>
        <taxon>Dikarya</taxon>
        <taxon>Ascomycota</taxon>
        <taxon>Pezizomycotina</taxon>
        <taxon>Dothideomycetes</taxon>
        <taxon>Dothideomycetes incertae sedis</taxon>
        <taxon>Botryosphaeriales</taxon>
        <taxon>Phyllostictaceae</taxon>
        <taxon>Phyllosticta</taxon>
    </lineage>
</organism>
<reference evidence="1 2" key="1">
    <citation type="submission" date="2024-04" db="EMBL/GenBank/DDBJ databases">
        <title>Phyllosticta paracitricarpa is synonymous to the EU quarantine fungus P. citricarpa based on phylogenomic analyses.</title>
        <authorList>
            <consortium name="Lawrence Berkeley National Laboratory"/>
            <person name="Van ingen-buijs V.A."/>
            <person name="Van westerhoven A.C."/>
            <person name="Haridas S."/>
            <person name="Skiadas P."/>
            <person name="Martin F."/>
            <person name="Groenewald J.Z."/>
            <person name="Crous P.W."/>
            <person name="Seidl M.F."/>
        </authorList>
    </citation>
    <scope>NUCLEOTIDE SEQUENCE [LARGE SCALE GENOMIC DNA]</scope>
    <source>
        <strain evidence="1 2">CBS 141358</strain>
    </source>
</reference>
<name>A0ABR1N644_9PEZI</name>
<dbReference type="EMBL" id="JBBPBF010000017">
    <property type="protein sequence ID" value="KAK7610680.1"/>
    <property type="molecule type" value="Genomic_DNA"/>
</dbReference>